<dbReference type="InterPro" id="IPR008286">
    <property type="entry name" value="Prn/Lys/Arg_de-COase_C"/>
</dbReference>
<dbReference type="GO" id="GO:0008483">
    <property type="term" value="F:transaminase activity"/>
    <property type="evidence" value="ECO:0007669"/>
    <property type="project" value="UniProtKB-KW"/>
</dbReference>
<dbReference type="Pfam" id="PF03711">
    <property type="entry name" value="OKR_DC_1_C"/>
    <property type="match status" value="1"/>
</dbReference>
<reference evidence="8 9" key="1">
    <citation type="submission" date="2019-08" db="EMBL/GenBank/DDBJ databases">
        <title>In-depth cultivation of the pig gut microbiome towards novel bacterial diversity and tailored functional studies.</title>
        <authorList>
            <person name="Wylensek D."/>
            <person name="Hitch T.C.A."/>
            <person name="Clavel T."/>
        </authorList>
    </citation>
    <scope>NUCLEOTIDE SEQUENCE [LARGE SCALE GENOMIC DNA]</scope>
    <source>
        <strain evidence="8 9">WCA-SAB-591-4A-A</strain>
    </source>
</reference>
<dbReference type="InterPro" id="IPR000310">
    <property type="entry name" value="Orn/Lys/Arg_deCO2ase_major_dom"/>
</dbReference>
<dbReference type="InterPro" id="IPR052357">
    <property type="entry name" value="Orn_Lys_Arg_decarboxylase-I"/>
</dbReference>
<dbReference type="InterPro" id="IPR036633">
    <property type="entry name" value="Prn/Lys/Arg_de-COase_C_sf"/>
</dbReference>
<dbReference type="Proteomes" id="UP000440713">
    <property type="component" value="Unassembled WGS sequence"/>
</dbReference>
<dbReference type="PANTHER" id="PTHR43277">
    <property type="entry name" value="ARGININE DECARBOXYLASE"/>
    <property type="match status" value="1"/>
</dbReference>
<dbReference type="SUPFAM" id="SSF53383">
    <property type="entry name" value="PLP-dependent transferases"/>
    <property type="match status" value="1"/>
</dbReference>
<evidence type="ECO:0000256" key="3">
    <source>
        <dbReference type="ARBA" id="ARBA00022793"/>
    </source>
</evidence>
<evidence type="ECO:0000256" key="4">
    <source>
        <dbReference type="ARBA" id="ARBA00022898"/>
    </source>
</evidence>
<evidence type="ECO:0000259" key="7">
    <source>
        <dbReference type="Pfam" id="PF03711"/>
    </source>
</evidence>
<keyword evidence="4" id="KW-0663">Pyridoxal phosphate</keyword>
<dbReference type="AlphaFoldDB" id="A0A6N7XD70"/>
<accession>A0A6N7XD70</accession>
<comment type="caution">
    <text evidence="8">The sequence shown here is derived from an EMBL/GenBank/DDBJ whole genome shotgun (WGS) entry which is preliminary data.</text>
</comment>
<protein>
    <submittedName>
        <fullName evidence="8">Aminotransferase class V-fold PLP-dependent enzyme</fullName>
    </submittedName>
</protein>
<sequence length="513" mass="58489">MNKTIYDAVKKIRQENIVSFHMPGHKYGRLPRKIEYQEFFSDIYEFDTTEIYGTDNLHNPKSIIKQSQINSRKVLFPESDNYDLIYLVNGSTCGIESSIFCSVKKGDKIILNRGCHQSVYNSCLVSDLKPIFVGENISKEGVFIGVEEREYIEAIENNKDASVVIITRPTYYGMVFDVENIIAKAHEYGMRVIVDEAHGAHFNLHDIFPKSSVYFGADFVIQSLHKTLPCFTQASVLLVNRDRINRSEMGKLSSSLNIFESSSPSYLLMSSIEICVEQTEKFGKKLMEDLLNNIYIFKRKVKNYKIFETSDPTKIFINTIDKGINGHDFAKLLRYKYNIQVEMSNYSGILMLCSICNVKKDFDLLYDAMNDIVEKNMFTLNSDDNYEYDGFFGYDEKVNYGGVEDKSVSDDGIKSLKKSKKIDLDFPSVIPDRRLSPRDAFDATKVSIDIEKSVGKVCGEFIIPYPPGVCIIAPGEIISEEIIDFIVKAREINMEINGMLSSDFSKIQIVDCD</sequence>
<proteinExistence type="inferred from homology"/>
<dbReference type="EMBL" id="VUNE01000001">
    <property type="protein sequence ID" value="MST61364.1"/>
    <property type="molecule type" value="Genomic_DNA"/>
</dbReference>
<dbReference type="Gene3D" id="3.90.100.10">
    <property type="entry name" value="Orn/Lys/Arg decarboxylase, C-terminal domain"/>
    <property type="match status" value="1"/>
</dbReference>
<evidence type="ECO:0000256" key="1">
    <source>
        <dbReference type="ARBA" id="ARBA00001933"/>
    </source>
</evidence>
<keyword evidence="3" id="KW-0210">Decarboxylase</keyword>
<comment type="similarity">
    <text evidence="2">Belongs to the Orn/Lys/Arg decarboxylase class-I family.</text>
</comment>
<keyword evidence="8" id="KW-0808">Transferase</keyword>
<dbReference type="SUPFAM" id="SSF55904">
    <property type="entry name" value="Ornithine decarboxylase C-terminal domain"/>
    <property type="match status" value="1"/>
</dbReference>
<feature type="domain" description="Orn/Lys/Arg decarboxylase C-terminal" evidence="7">
    <location>
        <begin position="432"/>
        <end position="498"/>
    </location>
</feature>
<keyword evidence="5" id="KW-0456">Lyase</keyword>
<keyword evidence="8" id="KW-0032">Aminotransferase</keyword>
<feature type="domain" description="Orn/Lys/Arg decarboxylases family 1 pyridoxal-P attachment site" evidence="6">
    <location>
        <begin position="5"/>
        <end position="310"/>
    </location>
</feature>
<dbReference type="Gene3D" id="3.40.640.10">
    <property type="entry name" value="Type I PLP-dependent aspartate aminotransferase-like (Major domain)"/>
    <property type="match status" value="1"/>
</dbReference>
<name>A0A6N7XD70_9FIRM</name>
<evidence type="ECO:0000259" key="6">
    <source>
        <dbReference type="Pfam" id="PF01276"/>
    </source>
</evidence>
<keyword evidence="9" id="KW-1185">Reference proteome</keyword>
<dbReference type="Pfam" id="PF01276">
    <property type="entry name" value="OKR_DC_1"/>
    <property type="match status" value="1"/>
</dbReference>
<dbReference type="PANTHER" id="PTHR43277:SF4">
    <property type="entry name" value="ARGININE DECARBOXYLASE"/>
    <property type="match status" value="1"/>
</dbReference>
<organism evidence="8 9">
    <name type="scientific">Peptostreptococcus porci</name>
    <dbReference type="NCBI Taxonomy" id="2652282"/>
    <lineage>
        <taxon>Bacteria</taxon>
        <taxon>Bacillati</taxon>
        <taxon>Bacillota</taxon>
        <taxon>Clostridia</taxon>
        <taxon>Peptostreptococcales</taxon>
        <taxon>Peptostreptococcaceae</taxon>
        <taxon>Peptostreptococcus</taxon>
    </lineage>
</organism>
<evidence type="ECO:0000313" key="8">
    <source>
        <dbReference type="EMBL" id="MST61364.1"/>
    </source>
</evidence>
<evidence type="ECO:0000256" key="2">
    <source>
        <dbReference type="ARBA" id="ARBA00010671"/>
    </source>
</evidence>
<evidence type="ECO:0000256" key="5">
    <source>
        <dbReference type="ARBA" id="ARBA00023239"/>
    </source>
</evidence>
<dbReference type="GO" id="GO:0016831">
    <property type="term" value="F:carboxy-lyase activity"/>
    <property type="evidence" value="ECO:0007669"/>
    <property type="project" value="UniProtKB-KW"/>
</dbReference>
<dbReference type="InterPro" id="IPR015424">
    <property type="entry name" value="PyrdxlP-dep_Trfase"/>
</dbReference>
<comment type="cofactor">
    <cofactor evidence="1">
        <name>pyridoxal 5'-phosphate</name>
        <dbReference type="ChEBI" id="CHEBI:597326"/>
    </cofactor>
</comment>
<dbReference type="RefSeq" id="WP_154536812.1">
    <property type="nucleotide sequence ID" value="NZ_VUNE01000001.1"/>
</dbReference>
<gene>
    <name evidence="8" type="ORF">FYJ71_00010</name>
</gene>
<evidence type="ECO:0000313" key="9">
    <source>
        <dbReference type="Proteomes" id="UP000440713"/>
    </source>
</evidence>
<dbReference type="InterPro" id="IPR015421">
    <property type="entry name" value="PyrdxlP-dep_Trfase_major"/>
</dbReference>